<name>A0A8B8D4D3_CRAVI</name>
<feature type="transmembrane region" description="Helical" evidence="9">
    <location>
        <begin position="109"/>
        <end position="130"/>
    </location>
</feature>
<dbReference type="PANTHER" id="PTHR24243">
    <property type="entry name" value="G-PROTEIN COUPLED RECEPTOR"/>
    <property type="match status" value="1"/>
</dbReference>
<dbReference type="GO" id="GO:0005886">
    <property type="term" value="C:plasma membrane"/>
    <property type="evidence" value="ECO:0007669"/>
    <property type="project" value="TreeGrafter"/>
</dbReference>
<proteinExistence type="inferred from homology"/>
<dbReference type="PROSITE" id="PS00237">
    <property type="entry name" value="G_PROTEIN_RECEP_F1_1"/>
    <property type="match status" value="1"/>
</dbReference>
<dbReference type="SMART" id="SM01381">
    <property type="entry name" value="7TM_GPCR_Srsx"/>
    <property type="match status" value="1"/>
</dbReference>
<gene>
    <name evidence="12" type="primary">LOC111124440</name>
</gene>
<keyword evidence="5 9" id="KW-0472">Membrane</keyword>
<feature type="transmembrane region" description="Helical" evidence="9">
    <location>
        <begin position="250"/>
        <end position="277"/>
    </location>
</feature>
<accession>A0A8B8D4D3</accession>
<evidence type="ECO:0000259" key="10">
    <source>
        <dbReference type="PROSITE" id="PS50262"/>
    </source>
</evidence>
<dbReference type="PANTHER" id="PTHR24243:SF233">
    <property type="entry name" value="THYROTROPIN-RELEASING HORMONE RECEPTOR"/>
    <property type="match status" value="1"/>
</dbReference>
<keyword evidence="7 8" id="KW-0807">Transducer</keyword>
<dbReference type="SUPFAM" id="SSF81321">
    <property type="entry name" value="Family A G protein-coupled receptor-like"/>
    <property type="match status" value="1"/>
</dbReference>
<keyword evidence="11" id="KW-1185">Reference proteome</keyword>
<dbReference type="AlphaFoldDB" id="A0A8B8D4D3"/>
<dbReference type="InterPro" id="IPR000276">
    <property type="entry name" value="GPCR_Rhodpsn"/>
</dbReference>
<keyword evidence="3 9" id="KW-1133">Transmembrane helix</keyword>
<protein>
    <submittedName>
        <fullName evidence="12">Growth hormone secretagogue receptor type 1-like</fullName>
    </submittedName>
</protein>
<dbReference type="OrthoDB" id="10036964at2759"/>
<organism evidence="11 12">
    <name type="scientific">Crassostrea virginica</name>
    <name type="common">Eastern oyster</name>
    <dbReference type="NCBI Taxonomy" id="6565"/>
    <lineage>
        <taxon>Eukaryota</taxon>
        <taxon>Metazoa</taxon>
        <taxon>Spiralia</taxon>
        <taxon>Lophotrochozoa</taxon>
        <taxon>Mollusca</taxon>
        <taxon>Bivalvia</taxon>
        <taxon>Autobranchia</taxon>
        <taxon>Pteriomorphia</taxon>
        <taxon>Ostreida</taxon>
        <taxon>Ostreoidea</taxon>
        <taxon>Ostreidae</taxon>
        <taxon>Crassostrea</taxon>
    </lineage>
</organism>
<dbReference type="KEGG" id="cvn:111124440"/>
<feature type="transmembrane region" description="Helical" evidence="9">
    <location>
        <begin position="297"/>
        <end position="316"/>
    </location>
</feature>
<keyword evidence="4 8" id="KW-0297">G-protein coupled receptor</keyword>
<feature type="transmembrane region" description="Helical" evidence="9">
    <location>
        <begin position="28"/>
        <end position="56"/>
    </location>
</feature>
<evidence type="ECO:0000256" key="9">
    <source>
        <dbReference type="SAM" id="Phobius"/>
    </source>
</evidence>
<dbReference type="PRINTS" id="PR00237">
    <property type="entry name" value="GPCRRHODOPSN"/>
</dbReference>
<keyword evidence="2 8" id="KW-0812">Transmembrane</keyword>
<dbReference type="RefSeq" id="XP_022323002.1">
    <property type="nucleotide sequence ID" value="XM_022467294.1"/>
</dbReference>
<dbReference type="GeneID" id="111124440"/>
<feature type="transmembrane region" description="Helical" evidence="9">
    <location>
        <begin position="151"/>
        <end position="172"/>
    </location>
</feature>
<evidence type="ECO:0000256" key="2">
    <source>
        <dbReference type="ARBA" id="ARBA00022692"/>
    </source>
</evidence>
<feature type="domain" description="G-protein coupled receptors family 1 profile" evidence="10">
    <location>
        <begin position="47"/>
        <end position="313"/>
    </location>
</feature>
<evidence type="ECO:0000256" key="4">
    <source>
        <dbReference type="ARBA" id="ARBA00023040"/>
    </source>
</evidence>
<evidence type="ECO:0000313" key="12">
    <source>
        <dbReference type="RefSeq" id="XP_022323002.1"/>
    </source>
</evidence>
<sequence>MENSTRAFEGNGSIQVYRNCSIPEPPKYILIMASIVYSIIFIAGLVSNISVFVVVVIAKRIRSRMSALFANLSIADMMVLVVCMPSAAIDLFAKEVWYLGEFMCRLVPFVEHLVSLASVLTILAITYDRYRGICFPLHSPCYWTKLRVRSVILALWAVAVTASVPIVFIAIYRDSHFVDGTPIKVCRMPINARWKKVYIVGLFSVFFILMLLILLFFVMRMCRKLIWHVRFLERRADQESDKMASGRRRVIYMLILVITTFFLCLLPQRVLGIWLIFVNPSRINDLGLEGYLNLITFTRVLLYISSAANPIIYNIMSKKFRLAVRQMLPCASHSDTDPHSLQLMKLVTLVIATHLETIY</sequence>
<evidence type="ECO:0000313" key="11">
    <source>
        <dbReference type="Proteomes" id="UP000694844"/>
    </source>
</evidence>
<evidence type="ECO:0000256" key="1">
    <source>
        <dbReference type="ARBA" id="ARBA00004141"/>
    </source>
</evidence>
<evidence type="ECO:0000256" key="5">
    <source>
        <dbReference type="ARBA" id="ARBA00023136"/>
    </source>
</evidence>
<comment type="similarity">
    <text evidence="8">Belongs to the G-protein coupled receptor 1 family.</text>
</comment>
<evidence type="ECO:0000256" key="7">
    <source>
        <dbReference type="ARBA" id="ARBA00023224"/>
    </source>
</evidence>
<dbReference type="Proteomes" id="UP000694844">
    <property type="component" value="Chromosome 3"/>
</dbReference>
<dbReference type="GO" id="GO:0004930">
    <property type="term" value="F:G protein-coupled receptor activity"/>
    <property type="evidence" value="ECO:0007669"/>
    <property type="project" value="UniProtKB-KW"/>
</dbReference>
<keyword evidence="6 8" id="KW-0675">Receptor</keyword>
<dbReference type="PROSITE" id="PS50262">
    <property type="entry name" value="G_PROTEIN_RECEP_F1_2"/>
    <property type="match status" value="1"/>
</dbReference>
<reference evidence="12" key="1">
    <citation type="submission" date="2025-08" db="UniProtKB">
        <authorList>
            <consortium name="RefSeq"/>
        </authorList>
    </citation>
    <scope>IDENTIFICATION</scope>
    <source>
        <tissue evidence="12">Whole sample</tissue>
    </source>
</reference>
<comment type="subcellular location">
    <subcellularLocation>
        <location evidence="1">Membrane</location>
        <topology evidence="1">Multi-pass membrane protein</topology>
    </subcellularLocation>
</comment>
<dbReference type="Pfam" id="PF00001">
    <property type="entry name" value="7tm_1"/>
    <property type="match status" value="1"/>
</dbReference>
<feature type="transmembrane region" description="Helical" evidence="9">
    <location>
        <begin position="197"/>
        <end position="218"/>
    </location>
</feature>
<dbReference type="Gene3D" id="1.20.1070.10">
    <property type="entry name" value="Rhodopsin 7-helix transmembrane proteins"/>
    <property type="match status" value="1"/>
</dbReference>
<feature type="transmembrane region" description="Helical" evidence="9">
    <location>
        <begin position="68"/>
        <end position="89"/>
    </location>
</feature>
<dbReference type="InterPro" id="IPR017452">
    <property type="entry name" value="GPCR_Rhodpsn_7TM"/>
</dbReference>
<evidence type="ECO:0000256" key="6">
    <source>
        <dbReference type="ARBA" id="ARBA00023170"/>
    </source>
</evidence>
<evidence type="ECO:0000256" key="3">
    <source>
        <dbReference type="ARBA" id="ARBA00022989"/>
    </source>
</evidence>
<evidence type="ECO:0000256" key="8">
    <source>
        <dbReference type="RuleBase" id="RU000688"/>
    </source>
</evidence>